<dbReference type="Pfam" id="PF08239">
    <property type="entry name" value="SH3_3"/>
    <property type="match status" value="1"/>
</dbReference>
<dbReference type="Gene3D" id="2.30.30.40">
    <property type="entry name" value="SH3 Domains"/>
    <property type="match status" value="1"/>
</dbReference>
<name>A0AAE2ZJV2_9HYPH</name>
<feature type="region of interest" description="Disordered" evidence="1">
    <location>
        <begin position="214"/>
        <end position="241"/>
    </location>
</feature>
<accession>A0AAE2ZJV2</accession>
<dbReference type="AlphaFoldDB" id="A0AAE2ZJV2"/>
<dbReference type="Proteomes" id="UP001196509">
    <property type="component" value="Unassembled WGS sequence"/>
</dbReference>
<reference evidence="3" key="1">
    <citation type="submission" date="2021-08" db="EMBL/GenBank/DDBJ databases">
        <title>Hoeflea bacterium WL0058 sp. nov., isolated from the sediment.</title>
        <authorList>
            <person name="Wang L."/>
            <person name="Zhang D."/>
        </authorList>
    </citation>
    <scope>NUCLEOTIDE SEQUENCE</scope>
    <source>
        <strain evidence="3">WL0058</strain>
    </source>
</reference>
<evidence type="ECO:0000259" key="2">
    <source>
        <dbReference type="Pfam" id="PF08239"/>
    </source>
</evidence>
<sequence length="307" mass="32778">MSQDMRTETVHFAAGTTGTSIDGQIKGYESVLYIVGAAEGQTMSVRMDTSNGANYFNIFEPGKQPGDAAMFIGSTSGNDYSGELAASGDYSILVYMMRSAARRDEITPYTLEITIDGNAAQAPSRDPDYADGLSGGPDFWEVINVPANDTLNVRAGPGTGAEVIGELQNGDPARNLGCRMVDSSKWCQIEAGFDQKFTGWVNGRYLREGAAPGAANAQSSGAVPCSTTSGQPTRQCPFRASRGTNGNATVWIDIGSGAERYIEFREGNPIYTDPGLDITYERLGDLYLLRIGGVERYEISDAVIYGG</sequence>
<evidence type="ECO:0000313" key="3">
    <source>
        <dbReference type="EMBL" id="MBW8635982.1"/>
    </source>
</evidence>
<dbReference type="Gene3D" id="2.60.120.380">
    <property type="match status" value="1"/>
</dbReference>
<proteinExistence type="predicted"/>
<feature type="compositionally biased region" description="Polar residues" evidence="1">
    <location>
        <begin position="216"/>
        <end position="234"/>
    </location>
</feature>
<feature type="domain" description="SH3b" evidence="2">
    <location>
        <begin position="149"/>
        <end position="206"/>
    </location>
</feature>
<dbReference type="EMBL" id="JAICBX010000001">
    <property type="protein sequence ID" value="MBW8635982.1"/>
    <property type="molecule type" value="Genomic_DNA"/>
</dbReference>
<organism evidence="3 4">
    <name type="scientific">Flavimaribacter sediminis</name>
    <dbReference type="NCBI Taxonomy" id="2865987"/>
    <lineage>
        <taxon>Bacteria</taxon>
        <taxon>Pseudomonadati</taxon>
        <taxon>Pseudomonadota</taxon>
        <taxon>Alphaproteobacteria</taxon>
        <taxon>Hyphomicrobiales</taxon>
        <taxon>Rhizobiaceae</taxon>
        <taxon>Flavimaribacter</taxon>
    </lineage>
</organism>
<protein>
    <submittedName>
        <fullName evidence="3">SH3 domain-containing protein</fullName>
    </submittedName>
</protein>
<evidence type="ECO:0000256" key="1">
    <source>
        <dbReference type="SAM" id="MobiDB-lite"/>
    </source>
</evidence>
<dbReference type="InterPro" id="IPR003646">
    <property type="entry name" value="SH3-like_bac-type"/>
</dbReference>
<keyword evidence="4" id="KW-1185">Reference proteome</keyword>
<evidence type="ECO:0000313" key="4">
    <source>
        <dbReference type="Proteomes" id="UP001196509"/>
    </source>
</evidence>
<gene>
    <name evidence="3" type="ORF">K1W69_02200</name>
</gene>
<dbReference type="RefSeq" id="WP_220226695.1">
    <property type="nucleotide sequence ID" value="NZ_JAICBX010000001.1"/>
</dbReference>
<comment type="caution">
    <text evidence="3">The sequence shown here is derived from an EMBL/GenBank/DDBJ whole genome shotgun (WGS) entry which is preliminary data.</text>
</comment>